<evidence type="ECO:0000256" key="4">
    <source>
        <dbReference type="ARBA" id="ARBA00022475"/>
    </source>
</evidence>
<dbReference type="AlphaFoldDB" id="M8BUP4"/>
<dbReference type="SMART" id="SM00220">
    <property type="entry name" value="S_TKc"/>
    <property type="match status" value="1"/>
</dbReference>
<reference evidence="22" key="1">
    <citation type="submission" date="2015-06" db="UniProtKB">
        <authorList>
            <consortium name="EnsemblPlants"/>
        </authorList>
    </citation>
    <scope>IDENTIFICATION</scope>
</reference>
<dbReference type="SUPFAM" id="SSF56112">
    <property type="entry name" value="Protein kinase-like (PK-like)"/>
    <property type="match status" value="1"/>
</dbReference>
<dbReference type="PANTHER" id="PTHR27008:SF497">
    <property type="entry name" value="OS11G0695000 PROTEIN"/>
    <property type="match status" value="1"/>
</dbReference>
<dbReference type="InterPro" id="IPR000719">
    <property type="entry name" value="Prot_kinase_dom"/>
</dbReference>
<dbReference type="PROSITE" id="PS00108">
    <property type="entry name" value="PROTEIN_KINASE_ST"/>
    <property type="match status" value="1"/>
</dbReference>
<evidence type="ECO:0000256" key="19">
    <source>
        <dbReference type="ARBA" id="ARBA00047899"/>
    </source>
</evidence>
<evidence type="ECO:0000256" key="16">
    <source>
        <dbReference type="ARBA" id="ARBA00023136"/>
    </source>
</evidence>
<evidence type="ECO:0000256" key="9">
    <source>
        <dbReference type="ARBA" id="ARBA00022692"/>
    </source>
</evidence>
<keyword evidence="4" id="KW-1003">Cell membrane</keyword>
<keyword evidence="17" id="KW-0675">Receptor</keyword>
<evidence type="ECO:0000256" key="11">
    <source>
        <dbReference type="ARBA" id="ARBA00022737"/>
    </source>
</evidence>
<keyword evidence="14" id="KW-0067">ATP-binding</keyword>
<dbReference type="InterPro" id="IPR017441">
    <property type="entry name" value="Protein_kinase_ATP_BS"/>
</dbReference>
<dbReference type="EC" id="2.7.11.1" evidence="3"/>
<name>M8BUP4_AEGTA</name>
<dbReference type="PROSITE" id="PS00107">
    <property type="entry name" value="PROTEIN_KINASE_ATP"/>
    <property type="match status" value="1"/>
</dbReference>
<evidence type="ECO:0000256" key="7">
    <source>
        <dbReference type="ARBA" id="ARBA00022614"/>
    </source>
</evidence>
<dbReference type="ExpressionAtlas" id="M8BUP4">
    <property type="expression patterns" value="baseline"/>
</dbReference>
<evidence type="ECO:0000256" key="3">
    <source>
        <dbReference type="ARBA" id="ARBA00012513"/>
    </source>
</evidence>
<sequence>MAAPPSYARIPNIIVLLLLALSAISVSSSSSPSNGSDTDLSALLAFKAQLADPRRVLAGSWTGTSFCHWIGVSCSRRRQRVTALTLVDTPLSGPIAPHFGNLSFLSVLTLRGTNLTGSIPPELGKLCRLRYLSLDENSLSDVIPAAIGNLTRLEFLSLSFNQLTGQIPPEVFVRMQKLETISLEVNKLSGQIPPYLFNNTPSLSFIYFGKNSMSGPIPHGIASLSKLTYLQLQHNQFSGLVPQAIYNMSMLDLMILSNNNLTGTIPDNQSFILPMLQVLDLSENKFQGRISSGLASSHYLVGLSLADNSFVDVVPLWLVELHHLESISLGGNNLVGLIPAALSNLTSLTMLDLSGCNLTGHIPPELGLMQKLSFLHLGTNQLTGTIQASLGNLSMLSLLAFEENKLSGSVPSTLGNIASLEELHLQNNNLDGSIMELFSALCNCRNVQLINIGVNSFTAGKPLFTIDVSGLIQIYQMDLSSNSFVASIPESMGQLKMPMYLNLSHNLFGGPMPDSLQKLTSLASLDLSFNNLSGSIPIYLASLTDLTTMNLSFNRLAGQIPEGGVFSNITLKSLIGNVGLCGAPRLGFLPCLDRPRSNNIHWLKFLLPASMVASGSIAICLWLWIRKKHKHEGEVKIDGDPSDGIVHQIVSYHELIRATHNFSEDNLLGSGSFGKVFKGQVSGLVVAIKVLDMQLEQAKRSFDTECRVLRMARHRNLIQILNTCSNLDFRALVLPYMPNGSLEMLLHRSQSTVPLGFLERINIMLDVSMAMEYLHFEHYEVILHCDLKPSNVLFDMDMTAHVADFGIARLLLGNDNSMICASMPGIVGYMAPEYGSFGKASRKSDVFSYGIMLLEVFTRKRPIDAMFGHELTLRQWVHTAFPAELVSVIDNQLLQGSSSSSCNLVEGFLVPIFELGLLCSSGMPNQRMTIRDVVVRLKKIKVEYTKQAASASRSSAA</sequence>
<keyword evidence="9" id="KW-0812">Transmembrane</keyword>
<comment type="catalytic activity">
    <reaction evidence="19">
        <text>L-threonyl-[protein] + ATP = O-phospho-L-threonyl-[protein] + ADP + H(+)</text>
        <dbReference type="Rhea" id="RHEA:46608"/>
        <dbReference type="Rhea" id="RHEA-COMP:11060"/>
        <dbReference type="Rhea" id="RHEA-COMP:11605"/>
        <dbReference type="ChEBI" id="CHEBI:15378"/>
        <dbReference type="ChEBI" id="CHEBI:30013"/>
        <dbReference type="ChEBI" id="CHEBI:30616"/>
        <dbReference type="ChEBI" id="CHEBI:61977"/>
        <dbReference type="ChEBI" id="CHEBI:456216"/>
        <dbReference type="EC" id="2.7.11.1"/>
    </reaction>
</comment>
<keyword evidence="6" id="KW-0597">Phosphoprotein</keyword>
<dbReference type="Pfam" id="PF07714">
    <property type="entry name" value="PK_Tyr_Ser-Thr"/>
    <property type="match status" value="1"/>
</dbReference>
<keyword evidence="5" id="KW-0723">Serine/threonine-protein kinase</keyword>
<keyword evidence="10" id="KW-0732">Signal</keyword>
<organism evidence="22">
    <name type="scientific">Aegilops tauschii</name>
    <name type="common">Tausch's goatgrass</name>
    <name type="synonym">Aegilops squarrosa</name>
    <dbReference type="NCBI Taxonomy" id="37682"/>
    <lineage>
        <taxon>Eukaryota</taxon>
        <taxon>Viridiplantae</taxon>
        <taxon>Streptophyta</taxon>
        <taxon>Embryophyta</taxon>
        <taxon>Tracheophyta</taxon>
        <taxon>Spermatophyta</taxon>
        <taxon>Magnoliopsida</taxon>
        <taxon>Liliopsida</taxon>
        <taxon>Poales</taxon>
        <taxon>Poaceae</taxon>
        <taxon>BOP clade</taxon>
        <taxon>Pooideae</taxon>
        <taxon>Triticodae</taxon>
        <taxon>Triticeae</taxon>
        <taxon>Triticinae</taxon>
        <taxon>Aegilops</taxon>
    </lineage>
</organism>
<keyword evidence="15" id="KW-1133">Transmembrane helix</keyword>
<dbReference type="Gene3D" id="3.30.200.20">
    <property type="entry name" value="Phosphorylase Kinase, domain 1"/>
    <property type="match status" value="1"/>
</dbReference>
<dbReference type="InterPro" id="IPR003591">
    <property type="entry name" value="Leu-rich_rpt_typical-subtyp"/>
</dbReference>
<evidence type="ECO:0000256" key="10">
    <source>
        <dbReference type="ARBA" id="ARBA00022729"/>
    </source>
</evidence>
<dbReference type="Pfam" id="PF13855">
    <property type="entry name" value="LRR_8"/>
    <property type="match status" value="3"/>
</dbReference>
<dbReference type="Pfam" id="PF08263">
    <property type="entry name" value="LRRNT_2"/>
    <property type="match status" value="1"/>
</dbReference>
<dbReference type="PROSITE" id="PS50011">
    <property type="entry name" value="PROTEIN_KINASE_DOM"/>
    <property type="match status" value="1"/>
</dbReference>
<evidence type="ECO:0000256" key="8">
    <source>
        <dbReference type="ARBA" id="ARBA00022679"/>
    </source>
</evidence>
<keyword evidence="12" id="KW-0547">Nucleotide-binding</keyword>
<keyword evidence="13" id="KW-0418">Kinase</keyword>
<dbReference type="FunFam" id="3.80.10.10:FF:000101">
    <property type="entry name" value="LRR receptor-like serine/threonine-protein kinase ERECTA"/>
    <property type="match status" value="1"/>
</dbReference>
<dbReference type="InterPro" id="IPR011009">
    <property type="entry name" value="Kinase-like_dom_sf"/>
</dbReference>
<dbReference type="InterPro" id="IPR001245">
    <property type="entry name" value="Ser-Thr/Tyr_kinase_cat_dom"/>
</dbReference>
<dbReference type="FunFam" id="3.30.200.20:FF:000661">
    <property type="entry name" value="Serine-threonine protein kinase plant-type"/>
    <property type="match status" value="1"/>
</dbReference>
<dbReference type="PANTHER" id="PTHR27008">
    <property type="entry name" value="OS04G0122200 PROTEIN"/>
    <property type="match status" value="1"/>
</dbReference>
<dbReference type="GO" id="GO:0005524">
    <property type="term" value="F:ATP binding"/>
    <property type="evidence" value="ECO:0007669"/>
    <property type="project" value="UniProtKB-UniRule"/>
</dbReference>
<evidence type="ECO:0000256" key="15">
    <source>
        <dbReference type="ARBA" id="ARBA00022989"/>
    </source>
</evidence>
<accession>M8BUP4</accession>
<dbReference type="InterPro" id="IPR032675">
    <property type="entry name" value="LRR_dom_sf"/>
</dbReference>
<dbReference type="SUPFAM" id="SSF52058">
    <property type="entry name" value="L domain-like"/>
    <property type="match status" value="2"/>
</dbReference>
<dbReference type="FunFam" id="3.80.10.10:FF:000095">
    <property type="entry name" value="LRR receptor-like serine/threonine-protein kinase GSO1"/>
    <property type="match status" value="1"/>
</dbReference>
<dbReference type="InterPro" id="IPR008271">
    <property type="entry name" value="Ser/Thr_kinase_AS"/>
</dbReference>
<dbReference type="InterPro" id="IPR001611">
    <property type="entry name" value="Leu-rich_rpt"/>
</dbReference>
<dbReference type="Gene3D" id="1.10.510.10">
    <property type="entry name" value="Transferase(Phosphotransferase) domain 1"/>
    <property type="match status" value="1"/>
</dbReference>
<dbReference type="GO" id="GO:0051606">
    <property type="term" value="P:detection of stimulus"/>
    <property type="evidence" value="ECO:0007669"/>
    <property type="project" value="UniProtKB-ARBA"/>
</dbReference>
<evidence type="ECO:0000256" key="5">
    <source>
        <dbReference type="ARBA" id="ARBA00022527"/>
    </source>
</evidence>
<evidence type="ECO:0000256" key="20">
    <source>
        <dbReference type="ARBA" id="ARBA00048679"/>
    </source>
</evidence>
<proteinExistence type="inferred from homology"/>
<evidence type="ECO:0000256" key="12">
    <source>
        <dbReference type="ARBA" id="ARBA00022741"/>
    </source>
</evidence>
<dbReference type="InterPro" id="IPR051809">
    <property type="entry name" value="Plant_receptor-like_S/T_kinase"/>
</dbReference>
<dbReference type="InterPro" id="IPR013210">
    <property type="entry name" value="LRR_N_plant-typ"/>
</dbReference>
<keyword evidence="16" id="KW-0472">Membrane</keyword>
<keyword evidence="7" id="KW-0433">Leucine-rich repeat</keyword>
<comment type="similarity">
    <text evidence="2">Belongs to the protein kinase superfamily. Ser/Thr protein kinase family.</text>
</comment>
<dbReference type="SMART" id="SM00369">
    <property type="entry name" value="LRR_TYP"/>
    <property type="match status" value="10"/>
</dbReference>
<evidence type="ECO:0000256" key="14">
    <source>
        <dbReference type="ARBA" id="ARBA00022840"/>
    </source>
</evidence>
<keyword evidence="8" id="KW-0808">Transferase</keyword>
<dbReference type="GO" id="GO:0005886">
    <property type="term" value="C:plasma membrane"/>
    <property type="evidence" value="ECO:0007669"/>
    <property type="project" value="UniProtKB-SubCell"/>
</dbReference>
<evidence type="ECO:0000256" key="13">
    <source>
        <dbReference type="ARBA" id="ARBA00022777"/>
    </source>
</evidence>
<keyword evidence="18" id="KW-0325">Glycoprotein</keyword>
<keyword evidence="11" id="KW-0677">Repeat</keyword>
<evidence type="ECO:0000313" key="22">
    <source>
        <dbReference type="EnsemblPlants" id="EMT06652"/>
    </source>
</evidence>
<dbReference type="EnsemblPlants" id="EMT06652">
    <property type="protein sequence ID" value="EMT06652"/>
    <property type="gene ID" value="F775_18774"/>
</dbReference>
<evidence type="ECO:0000259" key="21">
    <source>
        <dbReference type="PROSITE" id="PS50011"/>
    </source>
</evidence>
<protein>
    <recommendedName>
        <fullName evidence="3">non-specific serine/threonine protein kinase</fullName>
        <ecNumber evidence="3">2.7.11.1</ecNumber>
    </recommendedName>
</protein>
<evidence type="ECO:0000256" key="17">
    <source>
        <dbReference type="ARBA" id="ARBA00023170"/>
    </source>
</evidence>
<dbReference type="FunFam" id="1.10.510.10:FF:000358">
    <property type="entry name" value="Putative leucine-rich repeat receptor-like serine/threonine-protein kinase"/>
    <property type="match status" value="1"/>
</dbReference>
<dbReference type="GO" id="GO:0004674">
    <property type="term" value="F:protein serine/threonine kinase activity"/>
    <property type="evidence" value="ECO:0007669"/>
    <property type="project" value="UniProtKB-KW"/>
</dbReference>
<feature type="domain" description="Protein kinase" evidence="21">
    <location>
        <begin position="662"/>
        <end position="945"/>
    </location>
</feature>
<dbReference type="Pfam" id="PF00560">
    <property type="entry name" value="LRR_1"/>
    <property type="match status" value="3"/>
</dbReference>
<dbReference type="FunFam" id="3.80.10.10:FF:000470">
    <property type="entry name" value="LRR receptor-like serine/threonine-protein kinase RPK2"/>
    <property type="match status" value="1"/>
</dbReference>
<evidence type="ECO:0000256" key="6">
    <source>
        <dbReference type="ARBA" id="ARBA00022553"/>
    </source>
</evidence>
<comment type="subcellular location">
    <subcellularLocation>
        <location evidence="1">Cell membrane</location>
        <topology evidence="1">Single-pass type I membrane protein</topology>
    </subcellularLocation>
</comment>
<evidence type="ECO:0000256" key="1">
    <source>
        <dbReference type="ARBA" id="ARBA00004251"/>
    </source>
</evidence>
<dbReference type="Gene3D" id="3.80.10.10">
    <property type="entry name" value="Ribonuclease Inhibitor"/>
    <property type="match status" value="3"/>
</dbReference>
<evidence type="ECO:0000256" key="2">
    <source>
        <dbReference type="ARBA" id="ARBA00008684"/>
    </source>
</evidence>
<evidence type="ECO:0000256" key="18">
    <source>
        <dbReference type="ARBA" id="ARBA00023180"/>
    </source>
</evidence>
<comment type="catalytic activity">
    <reaction evidence="20">
        <text>L-seryl-[protein] + ATP = O-phospho-L-seryl-[protein] + ADP + H(+)</text>
        <dbReference type="Rhea" id="RHEA:17989"/>
        <dbReference type="Rhea" id="RHEA-COMP:9863"/>
        <dbReference type="Rhea" id="RHEA-COMP:11604"/>
        <dbReference type="ChEBI" id="CHEBI:15378"/>
        <dbReference type="ChEBI" id="CHEBI:29999"/>
        <dbReference type="ChEBI" id="CHEBI:30616"/>
        <dbReference type="ChEBI" id="CHEBI:83421"/>
        <dbReference type="ChEBI" id="CHEBI:456216"/>
        <dbReference type="EC" id="2.7.11.1"/>
    </reaction>
</comment>